<feature type="region of interest" description="Disordered" evidence="1">
    <location>
        <begin position="26"/>
        <end position="48"/>
    </location>
</feature>
<organism evidence="2">
    <name type="scientific">Rhizophora mucronata</name>
    <name type="common">Asiatic mangrove</name>
    <dbReference type="NCBI Taxonomy" id="61149"/>
    <lineage>
        <taxon>Eukaryota</taxon>
        <taxon>Viridiplantae</taxon>
        <taxon>Streptophyta</taxon>
        <taxon>Embryophyta</taxon>
        <taxon>Tracheophyta</taxon>
        <taxon>Spermatophyta</taxon>
        <taxon>Magnoliopsida</taxon>
        <taxon>eudicotyledons</taxon>
        <taxon>Gunneridae</taxon>
        <taxon>Pentapetalae</taxon>
        <taxon>rosids</taxon>
        <taxon>fabids</taxon>
        <taxon>Malpighiales</taxon>
        <taxon>Rhizophoraceae</taxon>
        <taxon>Rhizophora</taxon>
    </lineage>
</organism>
<reference evidence="2" key="1">
    <citation type="submission" date="2018-02" db="EMBL/GenBank/DDBJ databases">
        <title>Rhizophora mucronata_Transcriptome.</title>
        <authorList>
            <person name="Meera S.P."/>
            <person name="Sreeshan A."/>
            <person name="Augustine A."/>
        </authorList>
    </citation>
    <scope>NUCLEOTIDE SEQUENCE</scope>
    <source>
        <tissue evidence="2">Leaf</tissue>
    </source>
</reference>
<feature type="region of interest" description="Disordered" evidence="1">
    <location>
        <begin position="111"/>
        <end position="150"/>
    </location>
</feature>
<dbReference type="EMBL" id="GGEC01054581">
    <property type="protein sequence ID" value="MBX35065.1"/>
    <property type="molecule type" value="Transcribed_RNA"/>
</dbReference>
<sequence>MISVCRHICQSLFVAAPTFGAPTLQFGNGASTPSPEKQNRPTIGRSHLPQLGPQALIIRIPFTPTFPRQPIDLLGGGAARFHAVFSLELQIKLHGLLQTLASRLIAAAGSGATAEIGDEEGDEEEGNKAKNVRRRREAEEEEVERDREGR</sequence>
<feature type="compositionally biased region" description="Acidic residues" evidence="1">
    <location>
        <begin position="116"/>
        <end position="125"/>
    </location>
</feature>
<evidence type="ECO:0000256" key="1">
    <source>
        <dbReference type="SAM" id="MobiDB-lite"/>
    </source>
</evidence>
<name>A0A2P2MXX8_RHIMU</name>
<evidence type="ECO:0000313" key="2">
    <source>
        <dbReference type="EMBL" id="MBX35065.1"/>
    </source>
</evidence>
<accession>A0A2P2MXX8</accession>
<protein>
    <submittedName>
        <fullName evidence="2">Uncharacterized protein MANES_15G022200</fullName>
    </submittedName>
</protein>
<proteinExistence type="predicted"/>
<feature type="compositionally biased region" description="Polar residues" evidence="1">
    <location>
        <begin position="26"/>
        <end position="36"/>
    </location>
</feature>
<dbReference type="AlphaFoldDB" id="A0A2P2MXX8"/>